<dbReference type="AlphaFoldDB" id="A0A553SRS1"/>
<comment type="caution">
    <text evidence="1">The sequence shown here is derived from an EMBL/GenBank/DDBJ whole genome shotgun (WGS) entry which is preliminary data.</text>
</comment>
<accession>A0A553SRS1</accession>
<reference evidence="2" key="1">
    <citation type="submission" date="2018-10" db="EMBL/GenBank/DDBJ databases">
        <title>FDA dAtabase for Regulatory Grade micrObial Sequences (FDA-ARGOS): Supporting development and validation of Infectious Disease Dx tests.</title>
        <authorList>
            <person name="Minogue T."/>
            <person name="Wolcott M."/>
            <person name="Wasieloski L."/>
            <person name="Aguilar W."/>
            <person name="Moore D."/>
            <person name="Tallon L."/>
            <person name="Sadzewicz L."/>
            <person name="Sengamalay N."/>
            <person name="Ott S."/>
            <person name="Godinez A."/>
            <person name="Nagaraj S."/>
            <person name="Vavikolanu K."/>
            <person name="Vyas G."/>
            <person name="Nadendla S."/>
            <person name="George J."/>
            <person name="Sichtig H."/>
        </authorList>
    </citation>
    <scope>NUCLEOTIDE SEQUENCE [LARGE SCALE GENOMIC DNA]</scope>
    <source>
        <strain evidence="2">FDAARGOS_343</strain>
    </source>
</reference>
<sequence length="136" mass="16000">MSLATYIGCNIEILINDDEFSDEFFYIGSCFADELNLLDVKKYQFTTPYVYEVSSNWGIEISEYMNPETCAQSKKKLIKLCEIMDNYIKKDDFFELYSCWVGEEADKREGETTLQINDFDINQINIPEKTLVRFEK</sequence>
<evidence type="ECO:0000313" key="2">
    <source>
        <dbReference type="Proteomes" id="UP000319837"/>
    </source>
</evidence>
<dbReference type="Proteomes" id="UP000319837">
    <property type="component" value="Unassembled WGS sequence"/>
</dbReference>
<gene>
    <name evidence="1" type="ORF">CEQ21_01515</name>
</gene>
<dbReference type="RefSeq" id="WP_185763101.1">
    <property type="nucleotide sequence ID" value="NZ_RIBP01000001.1"/>
</dbReference>
<evidence type="ECO:0000313" key="1">
    <source>
        <dbReference type="EMBL" id="TRZ39668.1"/>
    </source>
</evidence>
<protein>
    <submittedName>
        <fullName evidence="1">Uncharacterized protein</fullName>
    </submittedName>
</protein>
<proteinExistence type="predicted"/>
<name>A0A553SRS1_NIACI</name>
<dbReference type="EMBL" id="RIBP01000001">
    <property type="protein sequence ID" value="TRZ39668.1"/>
    <property type="molecule type" value="Genomic_DNA"/>
</dbReference>
<organism evidence="1 2">
    <name type="scientific">Niallia circulans</name>
    <name type="common">Bacillus circulans</name>
    <dbReference type="NCBI Taxonomy" id="1397"/>
    <lineage>
        <taxon>Bacteria</taxon>
        <taxon>Bacillati</taxon>
        <taxon>Bacillota</taxon>
        <taxon>Bacilli</taxon>
        <taxon>Bacillales</taxon>
        <taxon>Bacillaceae</taxon>
        <taxon>Niallia</taxon>
    </lineage>
</organism>